<proteinExistence type="predicted"/>
<evidence type="ECO:0000313" key="11">
    <source>
        <dbReference type="Proteomes" id="UP000181942"/>
    </source>
</evidence>
<dbReference type="GO" id="GO:0051607">
    <property type="term" value="P:defense response to virus"/>
    <property type="evidence" value="ECO:0007669"/>
    <property type="project" value="UniProtKB-KW"/>
</dbReference>
<dbReference type="InterPro" id="IPR043760">
    <property type="entry name" value="PycTM_dom"/>
</dbReference>
<dbReference type="GO" id="GO:0000166">
    <property type="term" value="F:nucleotide binding"/>
    <property type="evidence" value="ECO:0007669"/>
    <property type="project" value="UniProtKB-KW"/>
</dbReference>
<dbReference type="RefSeq" id="WP_075030790.1">
    <property type="nucleotide sequence ID" value="NZ_FONR01000014.1"/>
</dbReference>
<evidence type="ECO:0000256" key="6">
    <source>
        <dbReference type="ARBA" id="ARBA00023118"/>
    </source>
</evidence>
<organism evidence="10 11">
    <name type="scientific">Streptomyces mirabilis</name>
    <dbReference type="NCBI Taxonomy" id="68239"/>
    <lineage>
        <taxon>Bacteria</taxon>
        <taxon>Bacillati</taxon>
        <taxon>Actinomycetota</taxon>
        <taxon>Actinomycetes</taxon>
        <taxon>Kitasatosporales</taxon>
        <taxon>Streptomycetaceae</taxon>
        <taxon>Streptomyces</taxon>
    </lineage>
</organism>
<keyword evidence="5 8" id="KW-1133">Transmembrane helix</keyword>
<reference evidence="10 11" key="1">
    <citation type="submission" date="2016-10" db="EMBL/GenBank/DDBJ databases">
        <authorList>
            <person name="de Groot N.N."/>
        </authorList>
    </citation>
    <scope>NUCLEOTIDE SEQUENCE [LARGE SCALE GENOMIC DNA]</scope>
    <source>
        <strain evidence="10 11">OK461</strain>
    </source>
</reference>
<accession>A0A1I2N200</accession>
<name>A0A1I2N200_9ACTN</name>
<sequence>MTLTVPASDIDKNLDTACASVVSEVGRTDGKASLLLAFDGAVLAGLASVPDKDLPPAAKAFGTLAVLALGAAAVLLPLVVRPRLRGDDRASFPHWARLDEDEIRACMDDLSLAALVLLALAAAGLAL</sequence>
<keyword evidence="3 8" id="KW-0812">Transmembrane</keyword>
<evidence type="ECO:0000256" key="1">
    <source>
        <dbReference type="ARBA" id="ARBA00004236"/>
    </source>
</evidence>
<evidence type="ECO:0000256" key="5">
    <source>
        <dbReference type="ARBA" id="ARBA00022989"/>
    </source>
</evidence>
<feature type="domain" description="Pycsar effector protein" evidence="9">
    <location>
        <begin position="16"/>
        <end position="109"/>
    </location>
</feature>
<comment type="subcellular location">
    <subcellularLocation>
        <location evidence="1">Cell membrane</location>
    </subcellularLocation>
</comment>
<keyword evidence="4" id="KW-0547">Nucleotide-binding</keyword>
<dbReference type="OrthoDB" id="4243716at2"/>
<evidence type="ECO:0000256" key="2">
    <source>
        <dbReference type="ARBA" id="ARBA00022475"/>
    </source>
</evidence>
<evidence type="ECO:0000313" key="10">
    <source>
        <dbReference type="EMBL" id="SFF97673.1"/>
    </source>
</evidence>
<protein>
    <recommendedName>
        <fullName evidence="9">Pycsar effector protein domain-containing protein</fullName>
    </recommendedName>
</protein>
<evidence type="ECO:0000256" key="4">
    <source>
        <dbReference type="ARBA" id="ARBA00022741"/>
    </source>
</evidence>
<evidence type="ECO:0000259" key="9">
    <source>
        <dbReference type="Pfam" id="PF18967"/>
    </source>
</evidence>
<dbReference type="GO" id="GO:0005886">
    <property type="term" value="C:plasma membrane"/>
    <property type="evidence" value="ECO:0007669"/>
    <property type="project" value="UniProtKB-SubCell"/>
</dbReference>
<evidence type="ECO:0000256" key="7">
    <source>
        <dbReference type="ARBA" id="ARBA00023136"/>
    </source>
</evidence>
<keyword evidence="2" id="KW-1003">Cell membrane</keyword>
<gene>
    <name evidence="10" type="ORF">SAMN02787118_114142</name>
</gene>
<dbReference type="Proteomes" id="UP000181942">
    <property type="component" value="Unassembled WGS sequence"/>
</dbReference>
<dbReference type="AlphaFoldDB" id="A0A1I2N200"/>
<keyword evidence="6" id="KW-0051">Antiviral defense</keyword>
<dbReference type="Pfam" id="PF18967">
    <property type="entry name" value="PycTM"/>
    <property type="match status" value="1"/>
</dbReference>
<feature type="transmembrane region" description="Helical" evidence="8">
    <location>
        <begin position="60"/>
        <end position="80"/>
    </location>
</feature>
<evidence type="ECO:0000256" key="3">
    <source>
        <dbReference type="ARBA" id="ARBA00022692"/>
    </source>
</evidence>
<dbReference type="EMBL" id="FONR01000014">
    <property type="protein sequence ID" value="SFF97673.1"/>
    <property type="molecule type" value="Genomic_DNA"/>
</dbReference>
<keyword evidence="7 8" id="KW-0472">Membrane</keyword>
<evidence type="ECO:0000256" key="8">
    <source>
        <dbReference type="SAM" id="Phobius"/>
    </source>
</evidence>